<dbReference type="PANTHER" id="PTHR42928">
    <property type="entry name" value="TRICARBOXYLATE-BINDING PROTEIN"/>
    <property type="match status" value="1"/>
</dbReference>
<dbReference type="Proteomes" id="UP000061135">
    <property type="component" value="Chromosome"/>
</dbReference>
<evidence type="ECO:0000256" key="1">
    <source>
        <dbReference type="ARBA" id="ARBA00006987"/>
    </source>
</evidence>
<dbReference type="AlphaFoldDB" id="A0A0E3ZMI8"/>
<gene>
    <name evidence="3" type="ORF">CL55_00014440</name>
</gene>
<dbReference type="KEGG" id="pdq:CL55_00014440"/>
<dbReference type="OrthoDB" id="8678477at2"/>
<comment type="similarity">
    <text evidence="1">Belongs to the UPF0065 (bug) family.</text>
</comment>
<evidence type="ECO:0000313" key="3">
    <source>
        <dbReference type="EMBL" id="AKD25777.1"/>
    </source>
</evidence>
<evidence type="ECO:0000256" key="2">
    <source>
        <dbReference type="SAM" id="SignalP"/>
    </source>
</evidence>
<reference evidence="3 4" key="1">
    <citation type="submission" date="2014-03" db="EMBL/GenBank/DDBJ databases">
        <title>Genome of Polynucleobacter strain MWH-MoK4.</title>
        <authorList>
            <person name="Hahn M.W."/>
        </authorList>
    </citation>
    <scope>NUCLEOTIDE SEQUENCE [LARGE SCALE GENOMIC DNA]</scope>
    <source>
        <strain evidence="3 4">MWH-MoK4</strain>
    </source>
</reference>
<keyword evidence="2" id="KW-0732">Signal</keyword>
<organism evidence="3 4">
    <name type="scientific">Polynucleobacter duraquae</name>
    <dbReference type="NCBI Taxonomy" id="1835254"/>
    <lineage>
        <taxon>Bacteria</taxon>
        <taxon>Pseudomonadati</taxon>
        <taxon>Pseudomonadota</taxon>
        <taxon>Betaproteobacteria</taxon>
        <taxon>Burkholderiales</taxon>
        <taxon>Burkholderiaceae</taxon>
        <taxon>Polynucleobacter</taxon>
    </lineage>
</organism>
<dbReference type="SUPFAM" id="SSF53850">
    <property type="entry name" value="Periplasmic binding protein-like II"/>
    <property type="match status" value="1"/>
</dbReference>
<dbReference type="STRING" id="1835254.CL55_00014440"/>
<dbReference type="Pfam" id="PF03401">
    <property type="entry name" value="TctC"/>
    <property type="match status" value="1"/>
</dbReference>
<dbReference type="Gene3D" id="3.40.190.10">
    <property type="entry name" value="Periplasmic binding protein-like II"/>
    <property type="match status" value="1"/>
</dbReference>
<dbReference type="Gene3D" id="3.40.190.150">
    <property type="entry name" value="Bordetella uptake gene, domain 1"/>
    <property type="match status" value="1"/>
</dbReference>
<dbReference type="PIRSF" id="PIRSF017082">
    <property type="entry name" value="YflP"/>
    <property type="match status" value="1"/>
</dbReference>
<sequence>MLKIQKLKISRRLVLLAGALTLAFPQLATAQSWPTKPIKLIIPFAAGGTTDILGRLLAQQLTKDLGQNVIVENKGGAGGNIAAEFVAQAPADGYTIMLASGSMLTVNPSLYKRLPVNYSKDFVNITNVASGPMLLSVSSKIPVKNLNEFITYAKTKDLNFGSAGIGSQVHMAAENLTYSANIPATHVPYKGESAAINDLVSGQIDFMVGNLTAATGFAKAGQIKPLAVTSAKRVKQLPDVPTVAESGIPGFESTGWFGLVAPANTPKVITDKIYDATVKAVKSDAMQKSLELNGLTPVVNSQKDFDAQIKAELVNWEKVIKGRNISTQ</sequence>
<feature type="signal peptide" evidence="2">
    <location>
        <begin position="1"/>
        <end position="30"/>
    </location>
</feature>
<dbReference type="InterPro" id="IPR005064">
    <property type="entry name" value="BUG"/>
</dbReference>
<proteinExistence type="inferred from homology"/>
<dbReference type="CDD" id="cd13578">
    <property type="entry name" value="PBP2_Bug27"/>
    <property type="match status" value="1"/>
</dbReference>
<keyword evidence="4" id="KW-1185">Reference proteome</keyword>
<dbReference type="EMBL" id="CP007501">
    <property type="protein sequence ID" value="AKD25777.1"/>
    <property type="molecule type" value="Genomic_DNA"/>
</dbReference>
<name>A0A0E3ZMI8_9BURK</name>
<dbReference type="InterPro" id="IPR042100">
    <property type="entry name" value="Bug_dom1"/>
</dbReference>
<feature type="chain" id="PRO_5002417016" description="LacI family transcriptional regulator" evidence="2">
    <location>
        <begin position="31"/>
        <end position="328"/>
    </location>
</feature>
<evidence type="ECO:0000313" key="4">
    <source>
        <dbReference type="Proteomes" id="UP000061135"/>
    </source>
</evidence>
<dbReference type="RefSeq" id="WP_046330493.1">
    <property type="nucleotide sequence ID" value="NZ_CP007501.1"/>
</dbReference>
<evidence type="ECO:0008006" key="5">
    <source>
        <dbReference type="Google" id="ProtNLM"/>
    </source>
</evidence>
<dbReference type="PATRIC" id="fig|576611.7.peg.1469"/>
<dbReference type="HOGENOM" id="CLU_045683_0_0_4"/>
<protein>
    <recommendedName>
        <fullName evidence="5">LacI family transcriptional regulator</fullName>
    </recommendedName>
</protein>
<accession>A0A0E3ZMI8</accession>
<dbReference type="PANTHER" id="PTHR42928:SF5">
    <property type="entry name" value="BLR1237 PROTEIN"/>
    <property type="match status" value="1"/>
</dbReference>